<dbReference type="Proteomes" id="UP001629059">
    <property type="component" value="Unassembled WGS sequence"/>
</dbReference>
<gene>
    <name evidence="1" type="ORF">ABS768_06480</name>
</gene>
<protein>
    <submittedName>
        <fullName evidence="1">Uncharacterized protein</fullName>
    </submittedName>
</protein>
<dbReference type="EMBL" id="JBELQB010000004">
    <property type="protein sequence ID" value="MFL9837136.1"/>
    <property type="molecule type" value="Genomic_DNA"/>
</dbReference>
<keyword evidence="2" id="KW-1185">Reference proteome</keyword>
<accession>A0ABW8YCU7</accession>
<evidence type="ECO:0000313" key="2">
    <source>
        <dbReference type="Proteomes" id="UP001629059"/>
    </source>
</evidence>
<proteinExistence type="predicted"/>
<name>A0ABW8YCU7_9FLAO</name>
<sequence>MVGIVDKTDNASLIVKIVPDVSKSQVSDEQYYEALKKQMVESNPGNQLLFEGELGFKDQKFKRFIFLMNIKYGNFVSNDYIHRDGDKLTSVQFSYPNNLIGDYIPPVPDKIQKILNDIQIW</sequence>
<organism evidence="1 2">
    <name type="scientific">Flavobacterium rhizophilum</name>
    <dbReference type="NCBI Taxonomy" id="3163296"/>
    <lineage>
        <taxon>Bacteria</taxon>
        <taxon>Pseudomonadati</taxon>
        <taxon>Bacteroidota</taxon>
        <taxon>Flavobacteriia</taxon>
        <taxon>Flavobacteriales</taxon>
        <taxon>Flavobacteriaceae</taxon>
        <taxon>Flavobacterium</taxon>
    </lineage>
</organism>
<evidence type="ECO:0000313" key="1">
    <source>
        <dbReference type="EMBL" id="MFL9837136.1"/>
    </source>
</evidence>
<comment type="caution">
    <text evidence="1">The sequence shown here is derived from an EMBL/GenBank/DDBJ whole genome shotgun (WGS) entry which is preliminary data.</text>
</comment>
<reference evidence="1 2" key="1">
    <citation type="submission" date="2024-06" db="EMBL/GenBank/DDBJ databases">
        <authorList>
            <person name="Kaempfer P."/>
            <person name="Viver T."/>
        </authorList>
    </citation>
    <scope>NUCLEOTIDE SEQUENCE [LARGE SCALE GENOMIC DNA]</scope>
    <source>
        <strain evidence="1 2">ST-75</strain>
    </source>
</reference>